<protein>
    <submittedName>
        <fullName evidence="2">Uncharacterized protein</fullName>
    </submittedName>
</protein>
<evidence type="ECO:0000313" key="2">
    <source>
        <dbReference type="EMBL" id="ERN16416.1"/>
    </source>
</evidence>
<feature type="compositionally biased region" description="Polar residues" evidence="1">
    <location>
        <begin position="32"/>
        <end position="43"/>
    </location>
</feature>
<sequence length="88" mass="9149">MFSPLTKLAKKSPGIKEEHAGDPTGLLAGGIATTSTPEGSPSDSCLKLNEVEPDLSSRTKAVSDSTLGARMDAARVESRLYVPPLSHA</sequence>
<accession>U5CT28</accession>
<dbReference type="Proteomes" id="UP000017836">
    <property type="component" value="Unassembled WGS sequence"/>
</dbReference>
<evidence type="ECO:0000256" key="1">
    <source>
        <dbReference type="SAM" id="MobiDB-lite"/>
    </source>
</evidence>
<proteinExistence type="predicted"/>
<gene>
    <name evidence="2" type="ORF">AMTR_s00052p00152130</name>
</gene>
<dbReference type="Gramene" id="ERN16416">
    <property type="protein sequence ID" value="ERN16416"/>
    <property type="gene ID" value="AMTR_s00052p00152130"/>
</dbReference>
<dbReference type="HOGENOM" id="CLU_2472089_0_0_1"/>
<name>U5CT28_AMBTC</name>
<dbReference type="AlphaFoldDB" id="U5CT28"/>
<reference evidence="3" key="1">
    <citation type="journal article" date="2013" name="Science">
        <title>The Amborella genome and the evolution of flowering plants.</title>
        <authorList>
            <consortium name="Amborella Genome Project"/>
        </authorList>
    </citation>
    <scope>NUCLEOTIDE SEQUENCE [LARGE SCALE GENOMIC DNA]</scope>
</reference>
<feature type="region of interest" description="Disordered" evidence="1">
    <location>
        <begin position="1"/>
        <end position="63"/>
    </location>
</feature>
<organism evidence="2 3">
    <name type="scientific">Amborella trichopoda</name>
    <dbReference type="NCBI Taxonomy" id="13333"/>
    <lineage>
        <taxon>Eukaryota</taxon>
        <taxon>Viridiplantae</taxon>
        <taxon>Streptophyta</taxon>
        <taxon>Embryophyta</taxon>
        <taxon>Tracheophyta</taxon>
        <taxon>Spermatophyta</taxon>
        <taxon>Magnoliopsida</taxon>
        <taxon>Amborellales</taxon>
        <taxon>Amborellaceae</taxon>
        <taxon>Amborella</taxon>
    </lineage>
</organism>
<evidence type="ECO:0000313" key="3">
    <source>
        <dbReference type="Proteomes" id="UP000017836"/>
    </source>
</evidence>
<keyword evidence="3" id="KW-1185">Reference proteome</keyword>
<dbReference type="EMBL" id="KI392446">
    <property type="protein sequence ID" value="ERN16416.1"/>
    <property type="molecule type" value="Genomic_DNA"/>
</dbReference>